<comment type="similarity">
    <text evidence="3 6">Belongs to the DHNA family.</text>
</comment>
<dbReference type="PANTHER" id="PTHR42844">
    <property type="entry name" value="DIHYDRONEOPTERIN ALDOLASE 1-RELATED"/>
    <property type="match status" value="1"/>
</dbReference>
<dbReference type="InterPro" id="IPR043133">
    <property type="entry name" value="GTP-CH-I_C/QueF"/>
</dbReference>
<dbReference type="EMBL" id="CP158367">
    <property type="protein sequence ID" value="XBX74313.1"/>
    <property type="molecule type" value="Genomic_DNA"/>
</dbReference>
<dbReference type="GO" id="GO:0004150">
    <property type="term" value="F:dihydroneopterin aldolase activity"/>
    <property type="evidence" value="ECO:0007669"/>
    <property type="project" value="UniProtKB-UniRule"/>
</dbReference>
<dbReference type="Pfam" id="PF02152">
    <property type="entry name" value="FolB"/>
    <property type="match status" value="1"/>
</dbReference>
<keyword evidence="5 6" id="KW-0456">Lyase</keyword>
<dbReference type="GO" id="GO:0046654">
    <property type="term" value="P:tetrahydrofolate biosynthetic process"/>
    <property type="evidence" value="ECO:0007669"/>
    <property type="project" value="UniProtKB-UniRule"/>
</dbReference>
<reference evidence="8" key="2">
    <citation type="submission" date="2024-06" db="EMBL/GenBank/DDBJ databases">
        <authorList>
            <person name="Petrova K.O."/>
            <person name="Toshchakov S.V."/>
            <person name="Boltjanskaja Y.V."/>
            <person name="Kevbrin V."/>
        </authorList>
    </citation>
    <scope>NUCLEOTIDE SEQUENCE</scope>
    <source>
        <strain evidence="8">Z-910T</strain>
    </source>
</reference>
<dbReference type="InterPro" id="IPR006156">
    <property type="entry name" value="Dihydroneopterin_aldolase"/>
</dbReference>
<evidence type="ECO:0000256" key="6">
    <source>
        <dbReference type="RuleBase" id="RU362079"/>
    </source>
</evidence>
<dbReference type="RefSeq" id="WP_350343067.1">
    <property type="nucleotide sequence ID" value="NZ_CP158367.1"/>
</dbReference>
<dbReference type="SMART" id="SM00905">
    <property type="entry name" value="FolB"/>
    <property type="match status" value="1"/>
</dbReference>
<evidence type="ECO:0000256" key="5">
    <source>
        <dbReference type="ARBA" id="ARBA00023239"/>
    </source>
</evidence>
<dbReference type="CDD" id="cd00534">
    <property type="entry name" value="DHNA_DHNTPE"/>
    <property type="match status" value="1"/>
</dbReference>
<sequence>MDKIIMKNMYFYGNHGVLEEEKALGQKFIVDIELFLDIKKAGVTDDVNETVSYAEVFELIQILVEKERYHLLEALAENIAQKVLDKFAKVLAIDVTVKKPEAPVKGKFDYFAVEIRRSKDG</sequence>
<evidence type="ECO:0000313" key="8">
    <source>
        <dbReference type="EMBL" id="XBX74313.1"/>
    </source>
</evidence>
<dbReference type="Gene3D" id="3.30.1130.10">
    <property type="match status" value="1"/>
</dbReference>
<keyword evidence="4 6" id="KW-0289">Folate biosynthesis</keyword>
<evidence type="ECO:0000256" key="2">
    <source>
        <dbReference type="ARBA" id="ARBA00005013"/>
    </source>
</evidence>
<organism evidence="8">
    <name type="scientific">Proteinivorax tanatarense</name>
    <dbReference type="NCBI Taxonomy" id="1260629"/>
    <lineage>
        <taxon>Bacteria</taxon>
        <taxon>Bacillati</taxon>
        <taxon>Bacillota</taxon>
        <taxon>Clostridia</taxon>
        <taxon>Eubacteriales</taxon>
        <taxon>Proteinivoracaceae</taxon>
        <taxon>Proteinivorax</taxon>
    </lineage>
</organism>
<dbReference type="EC" id="4.1.2.25" evidence="6"/>
<proteinExistence type="inferred from homology"/>
<name>A0AAU7VJP0_9FIRM</name>
<feature type="domain" description="Dihydroneopterin aldolase/epimerase" evidence="7">
    <location>
        <begin position="4"/>
        <end position="117"/>
    </location>
</feature>
<evidence type="ECO:0000256" key="3">
    <source>
        <dbReference type="ARBA" id="ARBA00005708"/>
    </source>
</evidence>
<comment type="function">
    <text evidence="6">Catalyzes the conversion of 7,8-dihydroneopterin to 6-hydroxymethyl-7,8-dihydropterin.</text>
</comment>
<comment type="catalytic activity">
    <reaction evidence="1 6">
        <text>7,8-dihydroneopterin = 6-hydroxymethyl-7,8-dihydropterin + glycolaldehyde</text>
        <dbReference type="Rhea" id="RHEA:10540"/>
        <dbReference type="ChEBI" id="CHEBI:17001"/>
        <dbReference type="ChEBI" id="CHEBI:17071"/>
        <dbReference type="ChEBI" id="CHEBI:44841"/>
        <dbReference type="EC" id="4.1.2.25"/>
    </reaction>
</comment>
<dbReference type="GO" id="GO:0005737">
    <property type="term" value="C:cytoplasm"/>
    <property type="evidence" value="ECO:0007669"/>
    <property type="project" value="TreeGrafter"/>
</dbReference>
<dbReference type="FunFam" id="3.30.1130.10:FF:000003">
    <property type="entry name" value="7,8-dihydroneopterin aldolase"/>
    <property type="match status" value="1"/>
</dbReference>
<gene>
    <name evidence="8" type="primary">folB</name>
    <name evidence="8" type="ORF">PRVXT_002345</name>
</gene>
<dbReference type="PANTHER" id="PTHR42844:SF1">
    <property type="entry name" value="DIHYDRONEOPTERIN ALDOLASE 1-RELATED"/>
    <property type="match status" value="1"/>
</dbReference>
<dbReference type="SUPFAM" id="SSF55620">
    <property type="entry name" value="Tetrahydrobiopterin biosynthesis enzymes-like"/>
    <property type="match status" value="1"/>
</dbReference>
<dbReference type="InterPro" id="IPR006157">
    <property type="entry name" value="FolB_dom"/>
</dbReference>
<evidence type="ECO:0000259" key="7">
    <source>
        <dbReference type="SMART" id="SM00905"/>
    </source>
</evidence>
<dbReference type="NCBIfam" id="TIGR00525">
    <property type="entry name" value="folB"/>
    <property type="match status" value="1"/>
</dbReference>
<comment type="pathway">
    <text evidence="2 6">Cofactor biosynthesis; tetrahydrofolate biosynthesis; 2-amino-4-hydroxy-6-hydroxymethyl-7,8-dihydropteridine diphosphate from 7,8-dihydroneopterin triphosphate: step 3/4.</text>
</comment>
<dbReference type="NCBIfam" id="TIGR00526">
    <property type="entry name" value="folB_dom"/>
    <property type="match status" value="1"/>
</dbReference>
<dbReference type="AlphaFoldDB" id="A0AAU7VJP0"/>
<evidence type="ECO:0000256" key="1">
    <source>
        <dbReference type="ARBA" id="ARBA00001353"/>
    </source>
</evidence>
<accession>A0AAU7VJP0</accession>
<dbReference type="GO" id="GO:0046656">
    <property type="term" value="P:folic acid biosynthetic process"/>
    <property type="evidence" value="ECO:0007669"/>
    <property type="project" value="UniProtKB-UniRule"/>
</dbReference>
<evidence type="ECO:0000256" key="4">
    <source>
        <dbReference type="ARBA" id="ARBA00022909"/>
    </source>
</evidence>
<protein>
    <recommendedName>
        <fullName evidence="6">7,8-dihydroneopterin aldolase</fullName>
        <ecNumber evidence="6">4.1.2.25</ecNumber>
    </recommendedName>
</protein>
<reference evidence="8" key="1">
    <citation type="journal article" date="2013" name="Extremophiles">
        <title>Proteinivorax tanatarense gen. nov., sp. nov., an anaerobic, haloalkaliphilic, proteolytic bacterium isolated from a decaying algal bloom, and proposal of Proteinivoraceae fam. nov.</title>
        <authorList>
            <person name="Kevbrin V."/>
            <person name="Boltyanskaya Y."/>
            <person name="Zhilina T."/>
            <person name="Kolganova T."/>
            <person name="Lavrentjeva E."/>
            <person name="Kuznetsov B."/>
        </authorList>
    </citation>
    <scope>NUCLEOTIDE SEQUENCE</scope>
    <source>
        <strain evidence="8">Z-910T</strain>
    </source>
</reference>